<feature type="signal peptide" evidence="1">
    <location>
        <begin position="1"/>
        <end position="25"/>
    </location>
</feature>
<feature type="chain" id="PRO_5032342582" description="Snake toxin/toxin-like domain-containing protein" evidence="1">
    <location>
        <begin position="26"/>
        <end position="109"/>
    </location>
</feature>
<dbReference type="InterPro" id="IPR003571">
    <property type="entry name" value="Snake_3FTx"/>
</dbReference>
<dbReference type="EMBL" id="CAJNOC010001602">
    <property type="protein sequence ID" value="CAF0877642.1"/>
    <property type="molecule type" value="Genomic_DNA"/>
</dbReference>
<keyword evidence="1" id="KW-0732">Signal</keyword>
<dbReference type="InterPro" id="IPR045860">
    <property type="entry name" value="Snake_toxin-like_sf"/>
</dbReference>
<comment type="caution">
    <text evidence="3">The sequence shown here is derived from an EMBL/GenBank/DDBJ whole genome shotgun (WGS) entry which is preliminary data.</text>
</comment>
<organism evidence="3 4">
    <name type="scientific">Brachionus calyciflorus</name>
    <dbReference type="NCBI Taxonomy" id="104777"/>
    <lineage>
        <taxon>Eukaryota</taxon>
        <taxon>Metazoa</taxon>
        <taxon>Spiralia</taxon>
        <taxon>Gnathifera</taxon>
        <taxon>Rotifera</taxon>
        <taxon>Eurotatoria</taxon>
        <taxon>Monogononta</taxon>
        <taxon>Pseudotrocha</taxon>
        <taxon>Ploima</taxon>
        <taxon>Brachionidae</taxon>
        <taxon>Brachionus</taxon>
    </lineage>
</organism>
<sequence>MNKSIFFILSISIALFTFPIQKANALKCYSGGAGVFASITCPEGSQFCQKMDTAGVITKTCTSSCLSSVSGLITTSCCSTDNCNSSTSIISSSLILAFSLVSAIWLKLN</sequence>
<dbReference type="InterPro" id="IPR035076">
    <property type="entry name" value="Toxin/TOLIP"/>
</dbReference>
<reference evidence="3" key="1">
    <citation type="submission" date="2021-02" db="EMBL/GenBank/DDBJ databases">
        <authorList>
            <person name="Nowell W R."/>
        </authorList>
    </citation>
    <scope>NUCLEOTIDE SEQUENCE</scope>
    <source>
        <strain evidence="3">Ploen Becks lab</strain>
    </source>
</reference>
<name>A0A813XKR2_9BILA</name>
<dbReference type="Pfam" id="PF00087">
    <property type="entry name" value="Toxin_TOLIP"/>
    <property type="match status" value="1"/>
</dbReference>
<evidence type="ECO:0000313" key="4">
    <source>
        <dbReference type="Proteomes" id="UP000663879"/>
    </source>
</evidence>
<feature type="domain" description="Snake toxin/toxin-like" evidence="2">
    <location>
        <begin position="37"/>
        <end position="84"/>
    </location>
</feature>
<dbReference type="SUPFAM" id="SSF57302">
    <property type="entry name" value="Snake toxin-like"/>
    <property type="match status" value="1"/>
</dbReference>
<dbReference type="Gene3D" id="2.10.60.10">
    <property type="entry name" value="CD59"/>
    <property type="match status" value="1"/>
</dbReference>
<evidence type="ECO:0000259" key="2">
    <source>
        <dbReference type="Pfam" id="PF00087"/>
    </source>
</evidence>
<accession>A0A813XKR2</accession>
<dbReference type="GO" id="GO:0005576">
    <property type="term" value="C:extracellular region"/>
    <property type="evidence" value="ECO:0007669"/>
    <property type="project" value="InterPro"/>
</dbReference>
<dbReference type="GO" id="GO:0090729">
    <property type="term" value="F:toxin activity"/>
    <property type="evidence" value="ECO:0007669"/>
    <property type="project" value="InterPro"/>
</dbReference>
<keyword evidence="4" id="KW-1185">Reference proteome</keyword>
<protein>
    <recommendedName>
        <fullName evidence="2">Snake toxin/toxin-like domain-containing protein</fullName>
    </recommendedName>
</protein>
<proteinExistence type="predicted"/>
<gene>
    <name evidence="3" type="ORF">OXX778_LOCUS10251</name>
</gene>
<evidence type="ECO:0000313" key="3">
    <source>
        <dbReference type="EMBL" id="CAF0877642.1"/>
    </source>
</evidence>
<dbReference type="Proteomes" id="UP000663879">
    <property type="component" value="Unassembled WGS sequence"/>
</dbReference>
<dbReference type="AlphaFoldDB" id="A0A813XKR2"/>
<dbReference type="CDD" id="cd00206">
    <property type="entry name" value="TFP_snake_toxin"/>
    <property type="match status" value="1"/>
</dbReference>
<evidence type="ECO:0000256" key="1">
    <source>
        <dbReference type="SAM" id="SignalP"/>
    </source>
</evidence>